<dbReference type="Proteomes" id="UP000198756">
    <property type="component" value="Unassembled WGS sequence"/>
</dbReference>
<proteinExistence type="predicted"/>
<dbReference type="EMBL" id="FMXE01000011">
    <property type="protein sequence ID" value="SDA70730.1"/>
    <property type="molecule type" value="Genomic_DNA"/>
</dbReference>
<gene>
    <name evidence="1" type="ORF">SAMN03080617_01823</name>
</gene>
<dbReference type="STRING" id="279824.SAMN03080617_01823"/>
<evidence type="ECO:0000313" key="1">
    <source>
        <dbReference type="EMBL" id="SDA70730.1"/>
    </source>
</evidence>
<accession>A0A1G5XKM9</accession>
<evidence type="ECO:0000313" key="2">
    <source>
        <dbReference type="Proteomes" id="UP000198756"/>
    </source>
</evidence>
<dbReference type="RefSeq" id="WP_092729638.1">
    <property type="nucleotide sequence ID" value="NZ_FMXE01000011.1"/>
</dbReference>
<organism evidence="1 2">
    <name type="scientific">Algoriphagus alkaliphilus</name>
    <dbReference type="NCBI Taxonomy" id="279824"/>
    <lineage>
        <taxon>Bacteria</taxon>
        <taxon>Pseudomonadati</taxon>
        <taxon>Bacteroidota</taxon>
        <taxon>Cytophagia</taxon>
        <taxon>Cytophagales</taxon>
        <taxon>Cyclobacteriaceae</taxon>
        <taxon>Algoriphagus</taxon>
    </lineage>
</organism>
<keyword evidence="2" id="KW-1185">Reference proteome</keyword>
<sequence length="71" mass="8305">MNIQNRKLELIKSLISIEDEESIDFLEAYLKAKPYRLTKSELLNRADLASENIVSGKYQNQDDLEKESESW</sequence>
<dbReference type="OrthoDB" id="826830at2"/>
<name>A0A1G5XKM9_9BACT</name>
<dbReference type="AlphaFoldDB" id="A0A1G5XKM9"/>
<reference evidence="2" key="1">
    <citation type="submission" date="2016-10" db="EMBL/GenBank/DDBJ databases">
        <authorList>
            <person name="Varghese N."/>
            <person name="Submissions S."/>
        </authorList>
    </citation>
    <scope>NUCLEOTIDE SEQUENCE [LARGE SCALE GENOMIC DNA]</scope>
    <source>
        <strain evidence="2">DSM 22703</strain>
    </source>
</reference>
<protein>
    <submittedName>
        <fullName evidence="1">Uncharacterized protein</fullName>
    </submittedName>
</protein>